<dbReference type="InterPro" id="IPR039169">
    <property type="entry name" value="Abitram"/>
</dbReference>
<evidence type="ECO:0000313" key="5">
    <source>
        <dbReference type="Proteomes" id="UP001497472"/>
    </source>
</evidence>
<reference evidence="4 5" key="1">
    <citation type="submission" date="2023-11" db="EMBL/GenBank/DDBJ databases">
        <authorList>
            <person name="Okamura Y."/>
        </authorList>
    </citation>
    <scope>NUCLEOTIDE SEQUENCE [LARGE SCALE GENOMIC DNA]</scope>
</reference>
<comment type="similarity">
    <text evidence="1">Belongs to the ABITRAM family.</text>
</comment>
<evidence type="ECO:0000256" key="1">
    <source>
        <dbReference type="ARBA" id="ARBA00010764"/>
    </source>
</evidence>
<name>A0AAV1JBK2_9NEOP</name>
<sequence>MLNPKSVICKVEYEDGTSFDVPCCMKSTLIEVNEQLVKKPELLKDKPDADGFIAIMLSSIAISDATKNELLTYEDYIKAVNDGN</sequence>
<dbReference type="PANTHER" id="PTHR13651:SF0">
    <property type="entry name" value="PROTEIN ABITRAM"/>
    <property type="match status" value="1"/>
</dbReference>
<dbReference type="Pfam" id="PF01597">
    <property type="entry name" value="GCV_H"/>
    <property type="match status" value="1"/>
</dbReference>
<dbReference type="InterPro" id="IPR033753">
    <property type="entry name" value="GCV_H/Fam206"/>
</dbReference>
<dbReference type="GO" id="GO:0005634">
    <property type="term" value="C:nucleus"/>
    <property type="evidence" value="ECO:0007669"/>
    <property type="project" value="TreeGrafter"/>
</dbReference>
<dbReference type="Proteomes" id="UP001497472">
    <property type="component" value="Unassembled WGS sequence"/>
</dbReference>
<proteinExistence type="inferred from homology"/>
<evidence type="ECO:0000256" key="3">
    <source>
        <dbReference type="ARBA" id="ARBA00030463"/>
    </source>
</evidence>
<dbReference type="Gene3D" id="2.40.50.100">
    <property type="match status" value="1"/>
</dbReference>
<accession>A0AAV1JBK2</accession>
<dbReference type="SUPFAM" id="SSF51230">
    <property type="entry name" value="Single hybrid motif"/>
    <property type="match status" value="1"/>
</dbReference>
<keyword evidence="5" id="KW-1185">Reference proteome</keyword>
<organism evidence="4 5">
    <name type="scientific">Leptosia nina</name>
    <dbReference type="NCBI Taxonomy" id="320188"/>
    <lineage>
        <taxon>Eukaryota</taxon>
        <taxon>Metazoa</taxon>
        <taxon>Ecdysozoa</taxon>
        <taxon>Arthropoda</taxon>
        <taxon>Hexapoda</taxon>
        <taxon>Insecta</taxon>
        <taxon>Pterygota</taxon>
        <taxon>Neoptera</taxon>
        <taxon>Endopterygota</taxon>
        <taxon>Lepidoptera</taxon>
        <taxon>Glossata</taxon>
        <taxon>Ditrysia</taxon>
        <taxon>Papilionoidea</taxon>
        <taxon>Pieridae</taxon>
        <taxon>Pierinae</taxon>
        <taxon>Leptosia</taxon>
    </lineage>
</organism>
<dbReference type="PANTHER" id="PTHR13651">
    <property type="entry name" value="PROTEIN ABITRAM"/>
    <property type="match status" value="1"/>
</dbReference>
<dbReference type="InterPro" id="IPR011053">
    <property type="entry name" value="Single_hybrid_motif"/>
</dbReference>
<dbReference type="EMBL" id="CAVLEF010000007">
    <property type="protein sequence ID" value="CAK1545589.1"/>
    <property type="molecule type" value="Genomic_DNA"/>
</dbReference>
<gene>
    <name evidence="4" type="ORF">LNINA_LOCUS5225</name>
</gene>
<comment type="caution">
    <text evidence="4">The sequence shown here is derived from an EMBL/GenBank/DDBJ whole genome shotgun (WGS) entry which is preliminary data.</text>
</comment>
<evidence type="ECO:0000256" key="2">
    <source>
        <dbReference type="ARBA" id="ARBA00019325"/>
    </source>
</evidence>
<dbReference type="AlphaFoldDB" id="A0AAV1JBK2"/>
<protein>
    <recommendedName>
        <fullName evidence="2">Protein Abitram</fullName>
    </recommendedName>
    <alternativeName>
        <fullName evidence="3">Actin-binding transcription modulator</fullName>
    </alternativeName>
</protein>
<evidence type="ECO:0000313" key="4">
    <source>
        <dbReference type="EMBL" id="CAK1545589.1"/>
    </source>
</evidence>